<evidence type="ECO:0000313" key="1">
    <source>
        <dbReference type="EMBL" id="PWQ99854.1"/>
    </source>
</evidence>
<keyword evidence="2" id="KW-1185">Reference proteome</keyword>
<protein>
    <submittedName>
        <fullName evidence="1">Uncharacterized protein</fullName>
    </submittedName>
</protein>
<dbReference type="EMBL" id="QGKM01000008">
    <property type="protein sequence ID" value="PWQ99854.1"/>
    <property type="molecule type" value="Genomic_DNA"/>
</dbReference>
<dbReference type="AlphaFoldDB" id="A0A317CMV9"/>
<accession>A0A317CMV9</accession>
<reference evidence="1 2" key="1">
    <citation type="submission" date="2018-05" db="EMBL/GenBank/DDBJ databases">
        <title>Leucothrix arctica sp. nov., isolated from Arctic seawater.</title>
        <authorList>
            <person name="Choi A."/>
            <person name="Baek K."/>
        </authorList>
    </citation>
    <scope>NUCLEOTIDE SEQUENCE [LARGE SCALE GENOMIC DNA]</scope>
    <source>
        <strain evidence="1 2">JCM 18388</strain>
    </source>
</reference>
<sequence>MLDSILLKLIQQESNAPNLDPMQADSFERPSFYLHWITPVRHLLAMRYLKHKKSLLTAFTEQAIYPIHKRDYIDALEEKLQKKAWFGWMNNPGAFISPLSVIVFYPLVIAALIFSSWQIHHWYVDKKMHLALADRMPYYSELLHRAQVARQYAADEPLKKYLALAEEEKKNIISLVPNEGAVHTLMERALSSMQDDTQTNADIMVHFKNLNAEMDLEKLPYYMSPKLFMDDCSSFAPGVDKEQNEIMNLLERLLREQEVDDKPLCRTGIITVYNVDERRALDYLDQEKEELPLYHVTRADKVPAADGALGLTFKSQGVGSIILLDQIKRFAEQSILPALTFQGRSYIIPYWLQGYYDIEESITKNYKHDIGELFKSPESIKRLRAAAKEMLLDQQHLASSRMQQTLQRSTPATTGTTGIIGGLDAISGMMDAVREPSKQPAQDEAREELDELMVSLLPSIEYHEAYHQIEKESWPEPAWVATNFKDLSEHGIESSLEELGAYLTQLVYTDTGHKVWLTKLLLFSLNSMTKDQPEYYASSMIFSALRDLYLLHDIKPNHELSVDEKVAIFKTLSEMGITELQNKASVAFEVLFERPVVILQQID</sequence>
<gene>
    <name evidence="1" type="ORF">DKW60_05110</name>
</gene>
<evidence type="ECO:0000313" key="2">
    <source>
        <dbReference type="Proteomes" id="UP000245539"/>
    </source>
</evidence>
<dbReference type="RefSeq" id="WP_109836587.1">
    <property type="nucleotide sequence ID" value="NZ_QGKM01000008.1"/>
</dbReference>
<comment type="caution">
    <text evidence="1">The sequence shown here is derived from an EMBL/GenBank/DDBJ whole genome shotgun (WGS) entry which is preliminary data.</text>
</comment>
<dbReference type="OrthoDB" id="5619505at2"/>
<name>A0A317CMV9_9GAMM</name>
<organism evidence="1 2">
    <name type="scientific">Leucothrix pacifica</name>
    <dbReference type="NCBI Taxonomy" id="1247513"/>
    <lineage>
        <taxon>Bacteria</taxon>
        <taxon>Pseudomonadati</taxon>
        <taxon>Pseudomonadota</taxon>
        <taxon>Gammaproteobacteria</taxon>
        <taxon>Thiotrichales</taxon>
        <taxon>Thiotrichaceae</taxon>
        <taxon>Leucothrix</taxon>
    </lineage>
</organism>
<proteinExistence type="predicted"/>
<dbReference type="Proteomes" id="UP000245539">
    <property type="component" value="Unassembled WGS sequence"/>
</dbReference>